<feature type="transmembrane region" description="Helical" evidence="1">
    <location>
        <begin position="305"/>
        <end position="327"/>
    </location>
</feature>
<feature type="transmembrane region" description="Helical" evidence="1">
    <location>
        <begin position="119"/>
        <end position="136"/>
    </location>
</feature>
<keyword evidence="1" id="KW-1133">Transmembrane helix</keyword>
<protein>
    <recommendedName>
        <fullName evidence="4">RING-type E3 ubiquitin transferase</fullName>
    </recommendedName>
</protein>
<dbReference type="EMBL" id="UGUA01000002">
    <property type="protein sequence ID" value="SUC34644.1"/>
    <property type="molecule type" value="Genomic_DNA"/>
</dbReference>
<accession>A0A379G0Q9</accession>
<feature type="transmembrane region" description="Helical" evidence="1">
    <location>
        <begin position="54"/>
        <end position="72"/>
    </location>
</feature>
<proteinExistence type="predicted"/>
<sequence>MYYILGAVFGFILFYLDLKLSKKPRTNWGVIPFAGIAVGTWEQLSPSAGDYEKYIYLGIALIISFVVIRVIVRVSREANVRYQRLQNEGSSKFTTLLKVIVGSLLATCLAVGFFIDMRIFFGAFVLVFIFNIIENTPKKRFLKFQKSLATSKIRSMAMGLVEVEGQITQGTEIKSRLGKRSCYGSFYYEYSISKDKDGKKSYTLQDSKVSLNDFTITDDTGSAKVICDPDYFVHAGLTPHMDFEQGNRRYKEILIEGNVSYLLIGSVDSENGQRIITRKPPHLLLGISPSEYVTRWNKTAPMRKNLGITTIIAAILIVVILMTPSSYQDGFLTLHFNQISLFGSE</sequence>
<keyword evidence="1" id="KW-0812">Transmembrane</keyword>
<evidence type="ECO:0008006" key="4">
    <source>
        <dbReference type="Google" id="ProtNLM"/>
    </source>
</evidence>
<evidence type="ECO:0000313" key="2">
    <source>
        <dbReference type="EMBL" id="SUC34644.1"/>
    </source>
</evidence>
<gene>
    <name evidence="2" type="ORF">NCTC12026_00992</name>
</gene>
<evidence type="ECO:0000313" key="3">
    <source>
        <dbReference type="Proteomes" id="UP000255129"/>
    </source>
</evidence>
<reference evidence="2 3" key="1">
    <citation type="submission" date="2018-06" db="EMBL/GenBank/DDBJ databases">
        <authorList>
            <consortium name="Pathogen Informatics"/>
            <person name="Doyle S."/>
        </authorList>
    </citation>
    <scope>NUCLEOTIDE SEQUENCE [LARGE SCALE GENOMIC DNA]</scope>
    <source>
        <strain evidence="2 3">NCTC12026</strain>
    </source>
</reference>
<organism evidence="2 3">
    <name type="scientific">Providencia rustigianii</name>
    <dbReference type="NCBI Taxonomy" id="158850"/>
    <lineage>
        <taxon>Bacteria</taxon>
        <taxon>Pseudomonadati</taxon>
        <taxon>Pseudomonadota</taxon>
        <taxon>Gammaproteobacteria</taxon>
        <taxon>Enterobacterales</taxon>
        <taxon>Morganellaceae</taxon>
        <taxon>Providencia</taxon>
    </lineage>
</organism>
<name>A0A379G0Q9_9GAMM</name>
<dbReference type="RefSeq" id="WP_115164008.1">
    <property type="nucleotide sequence ID" value="NZ_UGUA01000002.1"/>
</dbReference>
<feature type="transmembrane region" description="Helical" evidence="1">
    <location>
        <begin position="93"/>
        <end position="113"/>
    </location>
</feature>
<evidence type="ECO:0000256" key="1">
    <source>
        <dbReference type="SAM" id="Phobius"/>
    </source>
</evidence>
<dbReference type="OrthoDB" id="5386209at2"/>
<dbReference type="Proteomes" id="UP000255129">
    <property type="component" value="Unassembled WGS sequence"/>
</dbReference>
<keyword evidence="1" id="KW-0472">Membrane</keyword>
<dbReference type="AlphaFoldDB" id="A0A379G0Q9"/>